<keyword evidence="1" id="KW-0732">Signal</keyword>
<dbReference type="Gene3D" id="2.60.120.260">
    <property type="entry name" value="Galactose-binding domain-like"/>
    <property type="match status" value="2"/>
</dbReference>
<evidence type="ECO:0000256" key="1">
    <source>
        <dbReference type="ARBA" id="ARBA00022729"/>
    </source>
</evidence>
<accession>A0A5K7S4S2</accession>
<dbReference type="SUPFAM" id="SSF49785">
    <property type="entry name" value="Galactose-binding domain-like"/>
    <property type="match status" value="2"/>
</dbReference>
<evidence type="ECO:0000313" key="4">
    <source>
        <dbReference type="Proteomes" id="UP001193389"/>
    </source>
</evidence>
<dbReference type="InterPro" id="IPR008979">
    <property type="entry name" value="Galactose-bd-like_sf"/>
</dbReference>
<gene>
    <name evidence="3" type="ORF">AQPE_0665</name>
</gene>
<dbReference type="PANTHER" id="PTHR43817:SF1">
    <property type="entry name" value="HYDROLASE, FAMILY 43, PUTATIVE (AFU_ORTHOLOGUE AFUA_3G01660)-RELATED"/>
    <property type="match status" value="1"/>
</dbReference>
<dbReference type="KEGG" id="anf:AQPE_0665"/>
<dbReference type="AlphaFoldDB" id="A0A5K7S4S2"/>
<reference evidence="3" key="1">
    <citation type="journal article" date="2020" name="Int. J. Syst. Evol. Microbiol.">
        <title>Aquipluma nitroreducens gen. nov. sp. nov., a novel facultatively anaerobic bacterium isolated from a freshwater lake.</title>
        <authorList>
            <person name="Watanabe M."/>
            <person name="Kojima H."/>
            <person name="Fukui M."/>
        </authorList>
    </citation>
    <scope>NUCLEOTIDE SEQUENCE</scope>
    <source>
        <strain evidence="3">MeG22</strain>
    </source>
</reference>
<keyword evidence="4" id="KW-1185">Reference proteome</keyword>
<dbReference type="NCBIfam" id="NF045579">
    <property type="entry name" value="rhamnoside_JR"/>
    <property type="match status" value="1"/>
</dbReference>
<evidence type="ECO:0000313" key="3">
    <source>
        <dbReference type="EMBL" id="BBE16526.1"/>
    </source>
</evidence>
<dbReference type="Pfam" id="PF17132">
    <property type="entry name" value="Glyco_hydro_106"/>
    <property type="match status" value="1"/>
</dbReference>
<dbReference type="GO" id="GO:0016787">
    <property type="term" value="F:hydrolase activity"/>
    <property type="evidence" value="ECO:0007669"/>
    <property type="project" value="UniProtKB-KW"/>
</dbReference>
<proteinExistence type="predicted"/>
<dbReference type="EMBL" id="AP018694">
    <property type="protein sequence ID" value="BBE16526.1"/>
    <property type="molecule type" value="Genomic_DNA"/>
</dbReference>
<dbReference type="Proteomes" id="UP001193389">
    <property type="component" value="Chromosome"/>
</dbReference>
<protein>
    <submittedName>
        <fullName evidence="3">Glycoside hydrolase family 2, sugar binding</fullName>
    </submittedName>
</protein>
<dbReference type="PANTHER" id="PTHR43817">
    <property type="entry name" value="GLYCOSYL HYDROLASE"/>
    <property type="match status" value="1"/>
</dbReference>
<organism evidence="3 4">
    <name type="scientific">Aquipluma nitroreducens</name>
    <dbReference type="NCBI Taxonomy" id="2010828"/>
    <lineage>
        <taxon>Bacteria</taxon>
        <taxon>Pseudomonadati</taxon>
        <taxon>Bacteroidota</taxon>
        <taxon>Bacteroidia</taxon>
        <taxon>Marinilabiliales</taxon>
        <taxon>Prolixibacteraceae</taxon>
        <taxon>Aquipluma</taxon>
    </lineage>
</organism>
<evidence type="ECO:0000256" key="2">
    <source>
        <dbReference type="ARBA" id="ARBA00022801"/>
    </source>
</evidence>
<sequence>MLLSLIFFGLISMYCVNSNQKSESPNDSLISGFQTPPDASKPRVWWHWMNGNVTKHGIRKDLNWMHRVGIGGFQNFDAGLNTPQVVEKRLIYMTPEWKDAFRFTTNLADSLGLEMAIAGSPGWSESGGPWVKPNEGMKKFVWSEIQVEGGQPFSGTLPKPPVTTGPFQNLEMEAGFMGAEPKVETPEYYADAAVVAFRLPENEKSMAELQPMVTSSAGSFKLADLTDGDVKTSTFLPGVAGKSSWIQYEFAKPETMQALTIVGGGAQMMMGPDRDSRLLEASDDGQVYRKVIEIPSGSLAQKTLSFASTTAKYFRFVWNIPEPRPMPSIPGMPEMRRGNSANAPVGTPVAELILYPGSRINRFEEKAAFVAASDLYTTPTPEVKTKDAVAKSDVVDLSSKMKADGTLSWTPPVGKWAIIRLGYSLTGHKNGPASPEATGLEVDKLSAKHVSAYFTNYLDQYKNATGGLMGKHGLQYVITDSWEAGTQNWTDDMLKEFKNRRGYDMLSWIPVLTGHVVETADASERFLWDFRKTLGDLVTENHYDLLTKMLKERQMGRYSESHEARRAFIGDGMEAKRTADVPMGAGWTPGGFGGNEGGFATVYQADIRESASVAHLYGQNLVAAESLTAMGTDWAWSPELLKPIADHLMACGLNRFVIHTSVHQPVDDKIPGMSLGPFGQWFTRHETWAEQAKAWTAYLSRSCYMLQQGKYVADVAYYYGEDNNITVMFSKMRGGDLPSVPEGYSYDFINADALVNLLSVKDGQLVTPTGMTYKILALDPNSQYMTLSVLRKIKKMVSEGAIVTGPKPIKTPSLVDNTADFDALVKELWGNESGVNSVGKGKVYANTPLLQVFANQSIAADFTYSKPQSDSKMFFVHRRVDDTDIYWVNNRTDRVEELTGTFRTNGKEAEIWHPETGKVDQASYAIEKEMTKVPLHLEANNAVFVVFRNKTNETSRLVNKPTETKLAEVSGPWNVSFQAKRGAPAQATFEALAPWNENPDTGIKYFSGTGTYSRTIQATADWLKAGTEVWIDLGKVQNLAEVVVNGKSMGIVWKTPFRVNLTGALKQGENTLEIKVTNLWVNRLIGDRQPDAKEKITYTITSPYRADTPLKPSGLLGPVQLLSLTK</sequence>
<keyword evidence="2 3" id="KW-0378">Hydrolase</keyword>
<name>A0A5K7S4S2_9BACT</name>